<keyword evidence="2" id="KW-1185">Reference proteome</keyword>
<gene>
    <name evidence="1" type="ORF">ACFSJU_17335</name>
</gene>
<organism evidence="1 2">
    <name type="scientific">Paradesertivirga mongoliensis</name>
    <dbReference type="NCBI Taxonomy" id="2100740"/>
    <lineage>
        <taxon>Bacteria</taxon>
        <taxon>Pseudomonadati</taxon>
        <taxon>Bacteroidota</taxon>
        <taxon>Sphingobacteriia</taxon>
        <taxon>Sphingobacteriales</taxon>
        <taxon>Sphingobacteriaceae</taxon>
        <taxon>Paradesertivirga</taxon>
    </lineage>
</organism>
<sequence length="61" mass="6663">MFVISWLVDQPVVSLTGIFMDARLQNGQVVKLLFYQMLSISCLSVRTALPSGTGEGDEVNS</sequence>
<reference evidence="2" key="1">
    <citation type="journal article" date="2019" name="Int. J. Syst. Evol. Microbiol.">
        <title>The Global Catalogue of Microorganisms (GCM) 10K type strain sequencing project: providing services to taxonomists for standard genome sequencing and annotation.</title>
        <authorList>
            <consortium name="The Broad Institute Genomics Platform"/>
            <consortium name="The Broad Institute Genome Sequencing Center for Infectious Disease"/>
            <person name="Wu L."/>
            <person name="Ma J."/>
        </authorList>
    </citation>
    <scope>NUCLEOTIDE SEQUENCE [LARGE SCALE GENOMIC DNA]</scope>
    <source>
        <strain evidence="2">KCTC 42217</strain>
    </source>
</reference>
<dbReference type="EMBL" id="JBHUHZ010000003">
    <property type="protein sequence ID" value="MFD2164176.1"/>
    <property type="molecule type" value="Genomic_DNA"/>
</dbReference>
<name>A0ABW4ZRB1_9SPHI</name>
<accession>A0ABW4ZRB1</accession>
<comment type="caution">
    <text evidence="1">The sequence shown here is derived from an EMBL/GenBank/DDBJ whole genome shotgun (WGS) entry which is preliminary data.</text>
</comment>
<evidence type="ECO:0000313" key="2">
    <source>
        <dbReference type="Proteomes" id="UP001597387"/>
    </source>
</evidence>
<proteinExistence type="predicted"/>
<dbReference type="Proteomes" id="UP001597387">
    <property type="component" value="Unassembled WGS sequence"/>
</dbReference>
<dbReference type="RefSeq" id="WP_255904418.1">
    <property type="nucleotide sequence ID" value="NZ_JAFMZO010000004.1"/>
</dbReference>
<protein>
    <submittedName>
        <fullName evidence="1">Uncharacterized protein</fullName>
    </submittedName>
</protein>
<evidence type="ECO:0000313" key="1">
    <source>
        <dbReference type="EMBL" id="MFD2164176.1"/>
    </source>
</evidence>